<accession>A0A5N7CI67</accession>
<dbReference type="PANTHER" id="PTHR37017">
    <property type="entry name" value="AB HYDROLASE-1 DOMAIN-CONTAINING PROTEIN-RELATED"/>
    <property type="match status" value="1"/>
</dbReference>
<dbReference type="SUPFAM" id="SSF53474">
    <property type="entry name" value="alpha/beta-Hydrolases"/>
    <property type="match status" value="1"/>
</dbReference>
<dbReference type="EMBL" id="ML735229">
    <property type="protein sequence ID" value="KAE8393448.1"/>
    <property type="molecule type" value="Genomic_DNA"/>
</dbReference>
<dbReference type="OrthoDB" id="1263307at2759"/>
<keyword evidence="1" id="KW-0378">Hydrolase</keyword>
<dbReference type="GO" id="GO:0016787">
    <property type="term" value="F:hydrolase activity"/>
    <property type="evidence" value="ECO:0007669"/>
    <property type="project" value="UniProtKB-KW"/>
</dbReference>
<name>A0A5N7CI67_PETAA</name>
<dbReference type="AlphaFoldDB" id="A0A5N7CI67"/>
<dbReference type="OMA" id="LCEQDNA"/>
<dbReference type="InterPro" id="IPR000073">
    <property type="entry name" value="AB_hydrolase_1"/>
</dbReference>
<dbReference type="Pfam" id="PF12697">
    <property type="entry name" value="Abhydrolase_6"/>
    <property type="match status" value="1"/>
</dbReference>
<dbReference type="PANTHER" id="PTHR37017:SF11">
    <property type="entry name" value="ESTERASE_LIPASE_THIOESTERASE DOMAIN-CONTAINING PROTEIN"/>
    <property type="match status" value="1"/>
</dbReference>
<organism evidence="1">
    <name type="scientific">Petromyces alliaceus</name>
    <name type="common">Aspergillus alliaceus</name>
    <dbReference type="NCBI Taxonomy" id="209559"/>
    <lineage>
        <taxon>Eukaryota</taxon>
        <taxon>Fungi</taxon>
        <taxon>Dikarya</taxon>
        <taxon>Ascomycota</taxon>
        <taxon>Pezizomycotina</taxon>
        <taxon>Eurotiomycetes</taxon>
        <taxon>Eurotiomycetidae</taxon>
        <taxon>Eurotiales</taxon>
        <taxon>Aspergillaceae</taxon>
        <taxon>Aspergillus</taxon>
        <taxon>Aspergillus subgen. Circumdati</taxon>
    </lineage>
</organism>
<dbReference type="InterPro" id="IPR052897">
    <property type="entry name" value="Sec-Metab_Biosynth_Hydrolase"/>
</dbReference>
<reference evidence="1" key="1">
    <citation type="submission" date="2019-04" db="EMBL/GenBank/DDBJ databases">
        <title>Friends and foes A comparative genomics studyof 23 Aspergillus species from section Flavi.</title>
        <authorList>
            <consortium name="DOE Joint Genome Institute"/>
            <person name="Kjaerbolling I."/>
            <person name="Vesth T."/>
            <person name="Frisvad J.C."/>
            <person name="Nybo J.L."/>
            <person name="Theobald S."/>
            <person name="Kildgaard S."/>
            <person name="Isbrandt T."/>
            <person name="Kuo A."/>
            <person name="Sato A."/>
            <person name="Lyhne E.K."/>
            <person name="Kogle M.E."/>
            <person name="Wiebenga A."/>
            <person name="Kun R.S."/>
            <person name="Lubbers R.J."/>
            <person name="Makela M.R."/>
            <person name="Barry K."/>
            <person name="Chovatia M."/>
            <person name="Clum A."/>
            <person name="Daum C."/>
            <person name="Haridas S."/>
            <person name="He G."/>
            <person name="LaButti K."/>
            <person name="Lipzen A."/>
            <person name="Mondo S."/>
            <person name="Riley R."/>
            <person name="Salamov A."/>
            <person name="Simmons B.A."/>
            <person name="Magnuson J.K."/>
            <person name="Henrissat B."/>
            <person name="Mortensen U.H."/>
            <person name="Larsen T.O."/>
            <person name="Devries R.P."/>
            <person name="Grigoriev I.V."/>
            <person name="Machida M."/>
            <person name="Baker S.E."/>
            <person name="Andersen M.R."/>
        </authorList>
    </citation>
    <scope>NUCLEOTIDE SEQUENCE [LARGE SCALE GENOMIC DNA]</scope>
    <source>
        <strain evidence="1">IBT 14317</strain>
    </source>
</reference>
<proteinExistence type="predicted"/>
<protein>
    <submittedName>
        <fullName evidence="1">Alpha/beta-hydrolase</fullName>
    </submittedName>
</protein>
<dbReference type="Proteomes" id="UP000326877">
    <property type="component" value="Unassembled WGS sequence"/>
</dbReference>
<gene>
    <name evidence="1" type="ORF">BDV23DRAFT_170156</name>
</gene>
<accession>A0A5N6GDQ0</accession>
<dbReference type="InterPro" id="IPR029058">
    <property type="entry name" value="AB_hydrolase_fold"/>
</dbReference>
<sequence>MATDKPTILLIPGAWHQGSTFEPVAKILRAQGYQVETVTLPSAGGPKSTTAYDDAEHIQKAYLNDLIAQGKEVILVMHSYGGIPGTESVKGFARKDIATKGRKGGVVSLIYQSAFLVPAGASIASFMPGGLDYFMTMDGDKMYPKSPRERFYNDLDDESASKYLAAIVHHAPETMRTPLTYEAYRDVPTNYIFCTRDAGFPLVAQQKIATIPGEGVVRTYSIDAGHFAMLSQPQAVADVIDDVATRVATI</sequence>
<evidence type="ECO:0000313" key="1">
    <source>
        <dbReference type="EMBL" id="KAE8393448.1"/>
    </source>
</evidence>
<dbReference type="Gene3D" id="3.40.50.1820">
    <property type="entry name" value="alpha/beta hydrolase"/>
    <property type="match status" value="1"/>
</dbReference>